<evidence type="ECO:0000313" key="6">
    <source>
        <dbReference type="Proteomes" id="UP000683557"/>
    </source>
</evidence>
<organism evidence="5 6">
    <name type="scientific">Geomonas oryzisoli</name>
    <dbReference type="NCBI Taxonomy" id="2847992"/>
    <lineage>
        <taxon>Bacteria</taxon>
        <taxon>Pseudomonadati</taxon>
        <taxon>Thermodesulfobacteriota</taxon>
        <taxon>Desulfuromonadia</taxon>
        <taxon>Geobacterales</taxon>
        <taxon>Geobacteraceae</taxon>
        <taxon>Geomonas</taxon>
    </lineage>
</organism>
<dbReference type="InterPro" id="IPR001962">
    <property type="entry name" value="Asn_synthase"/>
</dbReference>
<reference evidence="5 6" key="1">
    <citation type="submission" date="2021-06" db="EMBL/GenBank/DDBJ databases">
        <title>Gemonas diversity in paddy soil.</title>
        <authorList>
            <person name="Liu G."/>
        </authorList>
    </citation>
    <scope>NUCLEOTIDE SEQUENCE [LARGE SCALE GENOMIC DNA]</scope>
    <source>
        <strain evidence="5 6">RG10</strain>
    </source>
</reference>
<dbReference type="CDD" id="cd01991">
    <property type="entry name" value="Asn_synthase_B_C"/>
    <property type="match status" value="1"/>
</dbReference>
<dbReference type="InterPro" id="IPR051786">
    <property type="entry name" value="ASN_synthetase/amidase"/>
</dbReference>
<gene>
    <name evidence="5" type="ORF">KP004_14965</name>
</gene>
<accession>A0ABX8J2L4</accession>
<dbReference type="PANTHER" id="PTHR43284">
    <property type="entry name" value="ASPARAGINE SYNTHETASE (GLUTAMINE-HYDROLYZING)"/>
    <property type="match status" value="1"/>
</dbReference>
<keyword evidence="6" id="KW-1185">Reference proteome</keyword>
<evidence type="ECO:0000256" key="2">
    <source>
        <dbReference type="ARBA" id="ARBA00012737"/>
    </source>
</evidence>
<dbReference type="PANTHER" id="PTHR43284:SF1">
    <property type="entry name" value="ASPARAGINE SYNTHETASE"/>
    <property type="match status" value="1"/>
</dbReference>
<name>A0ABX8J2L4_9BACT</name>
<sequence length="324" mass="37145">MERTGPSSARGGMMALTREPSGSLASTYKEAKVRDYWGRRPESMRRPRLLERLYPYIFNNPARGRSFLQEFFAVMPEQRQDPFFSHAVRWGGGIRNLAFLSPEYRSCLSGYDPREELARWLPESFNGRDLFARAQVLEIELFLAGFLLSSQGDRVAMAHSVEMRHPFLDYRVIDFAFRLPAKWKMRALQEKYLLRRACRDLLPQRIARRGKHPYRAPVSALFTAAAPADYVEDLLSVESLRASGYFDAGKVVRLYQRVLKAPPGTVGEFANMALMGVISTEILHRQFLASASYKAGVMLSPDLVRYGGERKIEGREWQYSTDRP</sequence>
<dbReference type="EMBL" id="CP076723">
    <property type="protein sequence ID" value="QWV92493.1"/>
    <property type="molecule type" value="Genomic_DNA"/>
</dbReference>
<dbReference type="EC" id="6.3.5.4" evidence="2"/>
<feature type="domain" description="Asparagine synthetase" evidence="4">
    <location>
        <begin position="49"/>
        <end position="260"/>
    </location>
</feature>
<dbReference type="Pfam" id="PF00733">
    <property type="entry name" value="Asn_synthase"/>
    <property type="match status" value="1"/>
</dbReference>
<comment type="catalytic activity">
    <reaction evidence="3">
        <text>L-aspartate + L-glutamine + ATP + H2O = L-asparagine + L-glutamate + AMP + diphosphate + H(+)</text>
        <dbReference type="Rhea" id="RHEA:12228"/>
        <dbReference type="ChEBI" id="CHEBI:15377"/>
        <dbReference type="ChEBI" id="CHEBI:15378"/>
        <dbReference type="ChEBI" id="CHEBI:29985"/>
        <dbReference type="ChEBI" id="CHEBI:29991"/>
        <dbReference type="ChEBI" id="CHEBI:30616"/>
        <dbReference type="ChEBI" id="CHEBI:33019"/>
        <dbReference type="ChEBI" id="CHEBI:58048"/>
        <dbReference type="ChEBI" id="CHEBI:58359"/>
        <dbReference type="ChEBI" id="CHEBI:456215"/>
        <dbReference type="EC" id="6.3.5.4"/>
    </reaction>
</comment>
<protein>
    <recommendedName>
        <fullName evidence="2">asparagine synthase (glutamine-hydrolyzing)</fullName>
        <ecNumber evidence="2">6.3.5.4</ecNumber>
    </recommendedName>
</protein>
<evidence type="ECO:0000259" key="4">
    <source>
        <dbReference type="Pfam" id="PF00733"/>
    </source>
</evidence>
<evidence type="ECO:0000256" key="1">
    <source>
        <dbReference type="ARBA" id="ARBA00005187"/>
    </source>
</evidence>
<proteinExistence type="predicted"/>
<evidence type="ECO:0000313" key="5">
    <source>
        <dbReference type="EMBL" id="QWV92493.1"/>
    </source>
</evidence>
<dbReference type="Proteomes" id="UP000683557">
    <property type="component" value="Chromosome"/>
</dbReference>
<comment type="pathway">
    <text evidence="1">Amino-acid biosynthesis; L-asparagine biosynthesis; L-asparagine from L-aspartate (L-Gln route): step 1/1.</text>
</comment>
<dbReference type="RefSeq" id="WP_216799297.1">
    <property type="nucleotide sequence ID" value="NZ_CP076723.1"/>
</dbReference>
<evidence type="ECO:0000256" key="3">
    <source>
        <dbReference type="ARBA" id="ARBA00048741"/>
    </source>
</evidence>